<dbReference type="InterPro" id="IPR012340">
    <property type="entry name" value="NA-bd_OB-fold"/>
</dbReference>
<dbReference type="PROSITE" id="PS50126">
    <property type="entry name" value="S1"/>
    <property type="match status" value="1"/>
</dbReference>
<organism evidence="3 4">
    <name type="scientific">Adiantum capillus-veneris</name>
    <name type="common">Maidenhair fern</name>
    <dbReference type="NCBI Taxonomy" id="13818"/>
    <lineage>
        <taxon>Eukaryota</taxon>
        <taxon>Viridiplantae</taxon>
        <taxon>Streptophyta</taxon>
        <taxon>Embryophyta</taxon>
        <taxon>Tracheophyta</taxon>
        <taxon>Polypodiopsida</taxon>
        <taxon>Polypodiidae</taxon>
        <taxon>Polypodiales</taxon>
        <taxon>Pteridineae</taxon>
        <taxon>Pteridaceae</taxon>
        <taxon>Vittarioideae</taxon>
        <taxon>Adiantum</taxon>
    </lineage>
</organism>
<proteinExistence type="predicted"/>
<dbReference type="GO" id="GO:0003676">
    <property type="term" value="F:nucleic acid binding"/>
    <property type="evidence" value="ECO:0007669"/>
    <property type="project" value="InterPro"/>
</dbReference>
<sequence>PISYAMAASAVKLPLFSTTTTEAKQPSEIGVGFAANSHFVGVPSFRQYRCRVMALPRYPNHNIPYDPWEDPDLDMPPHRMLKKGDPDTFQAVIKGAMPVGYWVTMPSGNEAYLPAQDIGFPGGLDRLCKIFKPGAEVTVRVVTRGSSGREVLSLKVPDPNKPDPPPKPLRKDYLPGGSLAARRWRLQQQQ</sequence>
<comment type="caution">
    <text evidence="3">The sequence shown here is derived from an EMBL/GenBank/DDBJ whole genome shotgun (WGS) entry which is preliminary data.</text>
</comment>
<evidence type="ECO:0000256" key="1">
    <source>
        <dbReference type="SAM" id="MobiDB-lite"/>
    </source>
</evidence>
<dbReference type="SUPFAM" id="SSF50249">
    <property type="entry name" value="Nucleic acid-binding proteins"/>
    <property type="match status" value="1"/>
</dbReference>
<dbReference type="EMBL" id="JABFUD020000011">
    <property type="protein sequence ID" value="KAI5073940.1"/>
    <property type="molecule type" value="Genomic_DNA"/>
</dbReference>
<feature type="non-terminal residue" evidence="3">
    <location>
        <position position="190"/>
    </location>
</feature>
<protein>
    <recommendedName>
        <fullName evidence="2">S1 motif domain-containing protein</fullName>
    </recommendedName>
</protein>
<dbReference type="InterPro" id="IPR003029">
    <property type="entry name" value="S1_domain"/>
</dbReference>
<evidence type="ECO:0000313" key="4">
    <source>
        <dbReference type="Proteomes" id="UP000886520"/>
    </source>
</evidence>
<evidence type="ECO:0000259" key="2">
    <source>
        <dbReference type="PROSITE" id="PS50126"/>
    </source>
</evidence>
<name>A0A9D4UUF1_ADICA</name>
<feature type="domain" description="S1 motif" evidence="2">
    <location>
        <begin position="86"/>
        <end position="155"/>
    </location>
</feature>
<dbReference type="AlphaFoldDB" id="A0A9D4UUF1"/>
<accession>A0A9D4UUF1</accession>
<gene>
    <name evidence="3" type="ORF">GOP47_0011953</name>
</gene>
<evidence type="ECO:0000313" key="3">
    <source>
        <dbReference type="EMBL" id="KAI5073940.1"/>
    </source>
</evidence>
<reference evidence="3" key="1">
    <citation type="submission" date="2021-01" db="EMBL/GenBank/DDBJ databases">
        <title>Adiantum capillus-veneris genome.</title>
        <authorList>
            <person name="Fang Y."/>
            <person name="Liao Q."/>
        </authorList>
    </citation>
    <scope>NUCLEOTIDE SEQUENCE</scope>
    <source>
        <strain evidence="3">H3</strain>
        <tissue evidence="3">Leaf</tissue>
    </source>
</reference>
<dbReference type="Proteomes" id="UP000886520">
    <property type="component" value="Chromosome 11"/>
</dbReference>
<feature type="region of interest" description="Disordered" evidence="1">
    <location>
        <begin position="152"/>
        <end position="175"/>
    </location>
</feature>
<keyword evidence="4" id="KW-1185">Reference proteome</keyword>